<organism evidence="2 3">
    <name type="scientific">Pararge aegeria aegeria</name>
    <dbReference type="NCBI Taxonomy" id="348720"/>
    <lineage>
        <taxon>Eukaryota</taxon>
        <taxon>Metazoa</taxon>
        <taxon>Ecdysozoa</taxon>
        <taxon>Arthropoda</taxon>
        <taxon>Hexapoda</taxon>
        <taxon>Insecta</taxon>
        <taxon>Pterygota</taxon>
        <taxon>Neoptera</taxon>
        <taxon>Endopterygota</taxon>
        <taxon>Lepidoptera</taxon>
        <taxon>Glossata</taxon>
        <taxon>Ditrysia</taxon>
        <taxon>Papilionoidea</taxon>
        <taxon>Nymphalidae</taxon>
        <taxon>Satyrinae</taxon>
        <taxon>Satyrini</taxon>
        <taxon>Parargina</taxon>
        <taxon>Pararge</taxon>
    </lineage>
</organism>
<evidence type="ECO:0000313" key="2">
    <source>
        <dbReference type="EMBL" id="CAH2236761.1"/>
    </source>
</evidence>
<dbReference type="EMBL" id="CAKXAJ010025221">
    <property type="protein sequence ID" value="CAH2236761.1"/>
    <property type="molecule type" value="Genomic_DNA"/>
</dbReference>
<dbReference type="AlphaFoldDB" id="A0A8S4RHD5"/>
<feature type="region of interest" description="Disordered" evidence="1">
    <location>
        <begin position="59"/>
        <end position="78"/>
    </location>
</feature>
<name>A0A8S4RHD5_9NEOP</name>
<feature type="compositionally biased region" description="Polar residues" evidence="1">
    <location>
        <begin position="63"/>
        <end position="72"/>
    </location>
</feature>
<reference evidence="2" key="1">
    <citation type="submission" date="2022-03" db="EMBL/GenBank/DDBJ databases">
        <authorList>
            <person name="Lindestad O."/>
        </authorList>
    </citation>
    <scope>NUCLEOTIDE SEQUENCE</scope>
</reference>
<dbReference type="OrthoDB" id="8193815at2759"/>
<evidence type="ECO:0000256" key="1">
    <source>
        <dbReference type="SAM" id="MobiDB-lite"/>
    </source>
</evidence>
<protein>
    <submittedName>
        <fullName evidence="2">Jg14253 protein</fullName>
    </submittedName>
</protein>
<gene>
    <name evidence="2" type="primary">jg14253</name>
    <name evidence="2" type="ORF">PAEG_LOCUS14109</name>
</gene>
<proteinExistence type="predicted"/>
<comment type="caution">
    <text evidence="2">The sequence shown here is derived from an EMBL/GenBank/DDBJ whole genome shotgun (WGS) entry which is preliminary data.</text>
</comment>
<dbReference type="Proteomes" id="UP000838756">
    <property type="component" value="Unassembled WGS sequence"/>
</dbReference>
<sequence length="136" mass="15668">MRRKKENWAKDITEWYPRDGRRRRERSLRRWEDHLGTTAEPLWTRKSHDRETWKNLGEAYAKSRQSSETVSGAGSGLLPNSACCKTQQLRSVLLSHFAPQPRSAPVHGGQTQNATPLRIRPFLDFAACSNPVDWQP</sequence>
<evidence type="ECO:0000313" key="3">
    <source>
        <dbReference type="Proteomes" id="UP000838756"/>
    </source>
</evidence>
<keyword evidence="3" id="KW-1185">Reference proteome</keyword>
<accession>A0A8S4RHD5</accession>